<feature type="compositionally biased region" description="Basic and acidic residues" evidence="2">
    <location>
        <begin position="206"/>
        <end position="216"/>
    </location>
</feature>
<dbReference type="AlphaFoldDB" id="A0A8H4RSR0"/>
<dbReference type="OrthoDB" id="4187949at2759"/>
<keyword evidence="4" id="KW-1185">Reference proteome</keyword>
<dbReference type="EMBL" id="JAAMPI010000125">
    <property type="protein sequence ID" value="KAF4635342.1"/>
    <property type="molecule type" value="Genomic_DNA"/>
</dbReference>
<name>A0A8H4RSR0_9HELO</name>
<organism evidence="3 4">
    <name type="scientific">Cudoniella acicularis</name>
    <dbReference type="NCBI Taxonomy" id="354080"/>
    <lineage>
        <taxon>Eukaryota</taxon>
        <taxon>Fungi</taxon>
        <taxon>Dikarya</taxon>
        <taxon>Ascomycota</taxon>
        <taxon>Pezizomycotina</taxon>
        <taxon>Leotiomycetes</taxon>
        <taxon>Helotiales</taxon>
        <taxon>Tricladiaceae</taxon>
        <taxon>Cudoniella</taxon>
    </lineage>
</organism>
<evidence type="ECO:0000313" key="4">
    <source>
        <dbReference type="Proteomes" id="UP000566819"/>
    </source>
</evidence>
<gene>
    <name evidence="3" type="ORF">G7Y89_g2763</name>
</gene>
<accession>A0A8H4RSR0</accession>
<sequence length="479" mass="53730">MFSPPRREKARVQDDSLLPQGDCRYILLHPEYKGLRCACVRFALNRAVPGSMCDCGHQACYHTPDTGAVERQELDALKAKITLLEEELDRERHGGRGGLVDRLGRLEELVEKIKGEHDAEFKAVYRGIGGLWHNVGALNKRLPYYDDRIEGLVDDIHRMDQRLIDVDDASMRVEERVDVLERSKARDETPISRRRKASTPPSLRDVFTKTERRSQSFDDEGGMSPGSSMTDDTSHIQLFREKVASVGSDPRAWTVHVSLLPTSSQPFPFEKDTAAYKRCLSRGLHQMIVIPDSDSHSFQTAVNHAFSKILLGRVWEPLVARICDAKNLRGLPMLRQLLGDLIGHDYDVKFLRDNCAVVDETGKILDLYIAMSDDTLSWAELKDVTPFTEGLEGSWKYDQLLDGPCRETDGSKSRATGQDNMEKRPAAGDIVPTWSPSLKRRASSSFGSASTDGDGTRAKIRRQMTSASVEVVGWRTEAV</sequence>
<feature type="compositionally biased region" description="Polar residues" evidence="2">
    <location>
        <begin position="443"/>
        <end position="453"/>
    </location>
</feature>
<dbReference type="Proteomes" id="UP000566819">
    <property type="component" value="Unassembled WGS sequence"/>
</dbReference>
<feature type="coiled-coil region" evidence="1">
    <location>
        <begin position="67"/>
        <end position="94"/>
    </location>
</feature>
<evidence type="ECO:0000313" key="3">
    <source>
        <dbReference type="EMBL" id="KAF4635342.1"/>
    </source>
</evidence>
<evidence type="ECO:0000256" key="1">
    <source>
        <dbReference type="SAM" id="Coils"/>
    </source>
</evidence>
<proteinExistence type="predicted"/>
<keyword evidence="1" id="KW-0175">Coiled coil</keyword>
<feature type="region of interest" description="Disordered" evidence="2">
    <location>
        <begin position="184"/>
        <end position="232"/>
    </location>
</feature>
<reference evidence="3 4" key="1">
    <citation type="submission" date="2020-03" db="EMBL/GenBank/DDBJ databases">
        <title>Draft Genome Sequence of Cudoniella acicularis.</title>
        <authorList>
            <person name="Buettner E."/>
            <person name="Kellner H."/>
        </authorList>
    </citation>
    <scope>NUCLEOTIDE SEQUENCE [LARGE SCALE GENOMIC DNA]</scope>
    <source>
        <strain evidence="3 4">DSM 108380</strain>
    </source>
</reference>
<comment type="caution">
    <text evidence="3">The sequence shown here is derived from an EMBL/GenBank/DDBJ whole genome shotgun (WGS) entry which is preliminary data.</text>
</comment>
<protein>
    <submittedName>
        <fullName evidence="3">Uncharacterized protein</fullName>
    </submittedName>
</protein>
<feature type="region of interest" description="Disordered" evidence="2">
    <location>
        <begin position="406"/>
        <end position="457"/>
    </location>
</feature>
<evidence type="ECO:0000256" key="2">
    <source>
        <dbReference type="SAM" id="MobiDB-lite"/>
    </source>
</evidence>